<dbReference type="PROSITE" id="PS51986">
    <property type="entry name" value="GS_BETA_GRASP"/>
    <property type="match status" value="1"/>
</dbReference>
<dbReference type="SMART" id="SM01230">
    <property type="entry name" value="Gln-synt_C"/>
    <property type="match status" value="1"/>
</dbReference>
<dbReference type="PANTHER" id="PTHR43785:SF12">
    <property type="entry name" value="TYPE-1 GLUTAMINE SYNTHETASE 2"/>
    <property type="match status" value="1"/>
</dbReference>
<dbReference type="Gene3D" id="3.10.20.70">
    <property type="entry name" value="Glutamine synthetase, N-terminal domain"/>
    <property type="match status" value="1"/>
</dbReference>
<dbReference type="SUPFAM" id="SSF55931">
    <property type="entry name" value="Glutamine synthetase/guanido kinase"/>
    <property type="match status" value="1"/>
</dbReference>
<comment type="cofactor">
    <cofactor evidence="1">
        <name>Mg(2+)</name>
        <dbReference type="ChEBI" id="CHEBI:18420"/>
    </cofactor>
</comment>
<keyword evidence="3" id="KW-0436">Ligase</keyword>
<keyword evidence="5" id="KW-0067">ATP-binding</keyword>
<organism evidence="11 12">
    <name type="scientific">Kordiimonas lacus</name>
    <dbReference type="NCBI Taxonomy" id="637679"/>
    <lineage>
        <taxon>Bacteria</taxon>
        <taxon>Pseudomonadati</taxon>
        <taxon>Pseudomonadota</taxon>
        <taxon>Alphaproteobacteria</taxon>
        <taxon>Kordiimonadales</taxon>
        <taxon>Kordiimonadaceae</taxon>
        <taxon>Kordiimonas</taxon>
    </lineage>
</organism>
<evidence type="ECO:0000313" key="12">
    <source>
        <dbReference type="Proteomes" id="UP000183685"/>
    </source>
</evidence>
<dbReference type="InterPro" id="IPR008146">
    <property type="entry name" value="Gln_synth_cat_dom"/>
</dbReference>
<dbReference type="Pfam" id="PF00120">
    <property type="entry name" value="Gln-synt_C"/>
    <property type="match status" value="1"/>
</dbReference>
<proteinExistence type="inferred from homology"/>
<evidence type="ECO:0000256" key="4">
    <source>
        <dbReference type="ARBA" id="ARBA00022741"/>
    </source>
</evidence>
<evidence type="ECO:0000256" key="2">
    <source>
        <dbReference type="ARBA" id="ARBA00003117"/>
    </source>
</evidence>
<dbReference type="Gene3D" id="3.30.590.10">
    <property type="entry name" value="Glutamine synthetase/guanido kinase, catalytic domain"/>
    <property type="match status" value="1"/>
</dbReference>
<dbReference type="Proteomes" id="UP000183685">
    <property type="component" value="Unassembled WGS sequence"/>
</dbReference>
<dbReference type="GO" id="GO:0004356">
    <property type="term" value="F:glutamine synthetase activity"/>
    <property type="evidence" value="ECO:0007669"/>
    <property type="project" value="InterPro"/>
</dbReference>
<dbReference type="STRING" id="637679.GCA_001550055_02571"/>
<evidence type="ECO:0000256" key="5">
    <source>
        <dbReference type="ARBA" id="ARBA00022840"/>
    </source>
</evidence>
<gene>
    <name evidence="11" type="ORF">SAMN04488071_0856</name>
</gene>
<comment type="similarity">
    <text evidence="7 8">Belongs to the glutamine synthetase family.</text>
</comment>
<evidence type="ECO:0000256" key="3">
    <source>
        <dbReference type="ARBA" id="ARBA00022598"/>
    </source>
</evidence>
<comment type="function">
    <text evidence="2">Catalyzes the ATP-dependent biosynthesis of glutamine from glutamate and ammonia.</text>
</comment>
<dbReference type="InterPro" id="IPR014746">
    <property type="entry name" value="Gln_synth/guanido_kin_cat_dom"/>
</dbReference>
<keyword evidence="4" id="KW-0547">Nucleotide-binding</keyword>
<dbReference type="PANTHER" id="PTHR43785">
    <property type="entry name" value="GAMMA-GLUTAMYLPUTRESCINE SYNTHETASE"/>
    <property type="match status" value="1"/>
</dbReference>
<evidence type="ECO:0000259" key="9">
    <source>
        <dbReference type="PROSITE" id="PS51986"/>
    </source>
</evidence>
<accession>A0A1G6VU67</accession>
<feature type="domain" description="GS catalytic" evidence="10">
    <location>
        <begin position="116"/>
        <end position="447"/>
    </location>
</feature>
<evidence type="ECO:0000256" key="8">
    <source>
        <dbReference type="RuleBase" id="RU000384"/>
    </source>
</evidence>
<evidence type="ECO:0000313" key="11">
    <source>
        <dbReference type="EMBL" id="SDD57109.1"/>
    </source>
</evidence>
<keyword evidence="12" id="KW-1185">Reference proteome</keyword>
<reference evidence="11 12" key="1">
    <citation type="submission" date="2016-10" db="EMBL/GenBank/DDBJ databases">
        <authorList>
            <person name="de Groot N.N."/>
        </authorList>
    </citation>
    <scope>NUCLEOTIDE SEQUENCE [LARGE SCALE GENOMIC DNA]</scope>
    <source>
        <strain evidence="11 12">CGMCC 1.9109</strain>
    </source>
</reference>
<dbReference type="InterPro" id="IPR008147">
    <property type="entry name" value="Gln_synt_N"/>
</dbReference>
<dbReference type="SUPFAM" id="SSF54368">
    <property type="entry name" value="Glutamine synthetase, N-terminal domain"/>
    <property type="match status" value="1"/>
</dbReference>
<name>A0A1G6VU67_9PROT</name>
<feature type="domain" description="GS beta-grasp" evidence="9">
    <location>
        <begin position="15"/>
        <end position="109"/>
    </location>
</feature>
<dbReference type="GO" id="GO:0006598">
    <property type="term" value="P:polyamine catabolic process"/>
    <property type="evidence" value="ECO:0007669"/>
    <property type="project" value="TreeGrafter"/>
</dbReference>
<evidence type="ECO:0000259" key="10">
    <source>
        <dbReference type="PROSITE" id="PS51987"/>
    </source>
</evidence>
<dbReference type="AlphaFoldDB" id="A0A1G6VU67"/>
<sequence length="447" mass="49560">MPVGEEIKSFLKDNPDIEVVEVLIADMNGIFRGKQMPVSGLKKLAKAGVPFPITTTFLTTNGSNAEAILDDYGSDPDRICMPVPGTLKRVPWASRPTAQILVTMQDSDGAPFFMDPRSVLQRVLDRYAEKRLRPVIALEYEFFLFEAGSVPPVPVSPPNGMSAASGANCYNMDVYYDFEGLMQEIEESCRAQGLDVIGLVCEYGNGQFEVNLQHTSDVERACDDALLLKRAVKAVALKHGLLASFMAKPTYDEVGNGLHAHVSVLDADGNNIFAGEGGETKLKRAVGGLLETMPEATAFFAPNANSYRRFDPEWFAPVVPNWGENNRRLSVRLPLSDDANRRFEHRVCGADVCPHLVVAAILAGAFHGLEEKTDPGEPLGEFDLVDFDGVLPSRWLIALDVLEKGKVMPEYLGRDFVDLYLRIRRSEEEEFHRQISVADYEQYLRII</sequence>
<evidence type="ECO:0000256" key="1">
    <source>
        <dbReference type="ARBA" id="ARBA00001946"/>
    </source>
</evidence>
<dbReference type="InterPro" id="IPR036651">
    <property type="entry name" value="Gln_synt_N_sf"/>
</dbReference>
<dbReference type="EMBL" id="FNAK01000002">
    <property type="protein sequence ID" value="SDD57109.1"/>
    <property type="molecule type" value="Genomic_DNA"/>
</dbReference>
<protein>
    <submittedName>
        <fullName evidence="11">Glutamine synthetase</fullName>
    </submittedName>
</protein>
<evidence type="ECO:0000256" key="6">
    <source>
        <dbReference type="ARBA" id="ARBA00023231"/>
    </source>
</evidence>
<dbReference type="PROSITE" id="PS51987">
    <property type="entry name" value="GS_CATALYTIC"/>
    <property type="match status" value="1"/>
</dbReference>
<keyword evidence="6" id="KW-0535">Nitrogen fixation</keyword>
<dbReference type="GO" id="GO:0005524">
    <property type="term" value="F:ATP binding"/>
    <property type="evidence" value="ECO:0007669"/>
    <property type="project" value="UniProtKB-KW"/>
</dbReference>
<evidence type="ECO:0000256" key="7">
    <source>
        <dbReference type="PROSITE-ProRule" id="PRU01330"/>
    </source>
</evidence>
<dbReference type="GO" id="GO:0006542">
    <property type="term" value="P:glutamine biosynthetic process"/>
    <property type="evidence" value="ECO:0007669"/>
    <property type="project" value="InterPro"/>
</dbReference>